<dbReference type="EMBL" id="RCMK01001306">
    <property type="protein sequence ID" value="KAG2897174.1"/>
    <property type="molecule type" value="Genomic_DNA"/>
</dbReference>
<name>A0A8T1HAN2_9STRA</name>
<proteinExistence type="predicted"/>
<dbReference type="EMBL" id="RCMV01001352">
    <property type="protein sequence ID" value="KAG3209006.1"/>
    <property type="molecule type" value="Genomic_DNA"/>
</dbReference>
<evidence type="ECO:0000313" key="3">
    <source>
        <dbReference type="Proteomes" id="UP000760860"/>
    </source>
</evidence>
<protein>
    <submittedName>
        <fullName evidence="2">Uncharacterized protein</fullName>
    </submittedName>
</protein>
<evidence type="ECO:0000313" key="2">
    <source>
        <dbReference type="EMBL" id="KAG3209006.1"/>
    </source>
</evidence>
<dbReference type="Proteomes" id="UP000760860">
    <property type="component" value="Unassembled WGS sequence"/>
</dbReference>
<accession>A0A8T1HAN2</accession>
<sequence>MLNVLISKWMITQGLLYTLCTSDTFKDVIHVATEDPSFPRPNAVEVGLRQNRCEGEEKK</sequence>
<dbReference type="AlphaFoldDB" id="A0A8T1HAN2"/>
<gene>
    <name evidence="1" type="ORF">PC117_g22829</name>
    <name evidence="2" type="ORF">PC129_g19976</name>
</gene>
<comment type="caution">
    <text evidence="2">The sequence shown here is derived from an EMBL/GenBank/DDBJ whole genome shotgun (WGS) entry which is preliminary data.</text>
</comment>
<reference evidence="2" key="1">
    <citation type="submission" date="2018-05" db="EMBL/GenBank/DDBJ databases">
        <title>Effector identification in a new, highly contiguous assembly of the strawberry crown rot pathogen Phytophthora cactorum.</title>
        <authorList>
            <person name="Armitage A.D."/>
            <person name="Nellist C.F."/>
            <person name="Bates H."/>
            <person name="Vickerstaff R.J."/>
            <person name="Harrison R.J."/>
        </authorList>
    </citation>
    <scope>NUCLEOTIDE SEQUENCE</scope>
    <source>
        <strain evidence="1">4040</strain>
        <strain evidence="2">P421</strain>
    </source>
</reference>
<dbReference type="Proteomes" id="UP000736787">
    <property type="component" value="Unassembled WGS sequence"/>
</dbReference>
<evidence type="ECO:0000313" key="1">
    <source>
        <dbReference type="EMBL" id="KAG2897174.1"/>
    </source>
</evidence>
<organism evidence="2 3">
    <name type="scientific">Phytophthora cactorum</name>
    <dbReference type="NCBI Taxonomy" id="29920"/>
    <lineage>
        <taxon>Eukaryota</taxon>
        <taxon>Sar</taxon>
        <taxon>Stramenopiles</taxon>
        <taxon>Oomycota</taxon>
        <taxon>Peronosporomycetes</taxon>
        <taxon>Peronosporales</taxon>
        <taxon>Peronosporaceae</taxon>
        <taxon>Phytophthora</taxon>
    </lineage>
</organism>